<keyword evidence="5" id="KW-0804">Transcription</keyword>
<dbReference type="PANTHER" id="PTHR46796:SF6">
    <property type="entry name" value="ARAC SUBFAMILY"/>
    <property type="match status" value="1"/>
</dbReference>
<dbReference type="InterPro" id="IPR009057">
    <property type="entry name" value="Homeodomain-like_sf"/>
</dbReference>
<evidence type="ECO:0000313" key="8">
    <source>
        <dbReference type="EMBL" id="MDD0989138.1"/>
    </source>
</evidence>
<accession>A0ABT5NML7</accession>
<evidence type="ECO:0000256" key="5">
    <source>
        <dbReference type="ARBA" id="ARBA00023163"/>
    </source>
</evidence>
<evidence type="ECO:0000313" key="9">
    <source>
        <dbReference type="Proteomes" id="UP001148203"/>
    </source>
</evidence>
<comment type="subcellular location">
    <subcellularLocation>
        <location evidence="1">Cytoplasm</location>
    </subcellularLocation>
</comment>
<dbReference type="SUPFAM" id="SSF46689">
    <property type="entry name" value="Homeodomain-like"/>
    <property type="match status" value="1"/>
</dbReference>
<dbReference type="InterPro" id="IPR035418">
    <property type="entry name" value="AraC-bd_2"/>
</dbReference>
<dbReference type="InterPro" id="IPR050204">
    <property type="entry name" value="AraC_XylS_family_regulators"/>
</dbReference>
<keyword evidence="4" id="KW-0010">Activator</keyword>
<evidence type="ECO:0000256" key="4">
    <source>
        <dbReference type="ARBA" id="ARBA00023159"/>
    </source>
</evidence>
<proteinExistence type="predicted"/>
<evidence type="ECO:0000256" key="1">
    <source>
        <dbReference type="ARBA" id="ARBA00004496"/>
    </source>
</evidence>
<dbReference type="InterPro" id="IPR018060">
    <property type="entry name" value="HTH_AraC"/>
</dbReference>
<keyword evidence="9" id="KW-1185">Reference proteome</keyword>
<sequence>MGSQLLSERSRVFERADPYAVSDYVNQHVGSHCLRLPRTGDLAASINHRKFASLDLCRLSYGGKARITSPALGTLFHLQILLKGHCRSSYRGAEHHYVPGELMLIHPDDPVDLTYSADCEKFILKLPASLLEQACLEQRWQVPDGGIRFRSARHATRPLEGFIGLLGLICEEAESSQSLMQVQEHYGRIVASKLLSLLDNNIQRCEPAAQATSFEQLAAYIDANLTQDIALEQLMAVARVSERSLYSLFERHAGMSPKGYLRQRKLERIHGALLDPASNVRNVTEIALDYGFLHLGRFAESYRQRFGELPSVTFKRHRSLPAQSG</sequence>
<evidence type="ECO:0000256" key="6">
    <source>
        <dbReference type="ARBA" id="ARBA00037345"/>
    </source>
</evidence>
<dbReference type="PANTHER" id="PTHR46796">
    <property type="entry name" value="HTH-TYPE TRANSCRIPTIONAL ACTIVATOR RHAS-RELATED"/>
    <property type="match status" value="1"/>
</dbReference>
<dbReference type="RefSeq" id="WP_273912417.1">
    <property type="nucleotide sequence ID" value="NZ_JAMDGX010000060.1"/>
</dbReference>
<dbReference type="EMBL" id="JAMDGY010000006">
    <property type="protein sequence ID" value="MDD0989138.1"/>
    <property type="molecule type" value="Genomic_DNA"/>
</dbReference>
<gene>
    <name evidence="8" type="ORF">M5G11_01115</name>
</gene>
<evidence type="ECO:0000256" key="2">
    <source>
        <dbReference type="ARBA" id="ARBA00023015"/>
    </source>
</evidence>
<dbReference type="InterPro" id="IPR018062">
    <property type="entry name" value="HTH_AraC-typ_CS"/>
</dbReference>
<comment type="caution">
    <text evidence="8">The sequence shown here is derived from an EMBL/GenBank/DDBJ whole genome shotgun (WGS) entry which is preliminary data.</text>
</comment>
<organism evidence="8 9">
    <name type="scientific">Pseudomonas fontis</name>
    <dbReference type="NCBI Taxonomy" id="2942633"/>
    <lineage>
        <taxon>Bacteria</taxon>
        <taxon>Pseudomonadati</taxon>
        <taxon>Pseudomonadota</taxon>
        <taxon>Gammaproteobacteria</taxon>
        <taxon>Pseudomonadales</taxon>
        <taxon>Pseudomonadaceae</taxon>
        <taxon>Pseudomonas</taxon>
    </lineage>
</organism>
<dbReference type="Pfam" id="PF14525">
    <property type="entry name" value="AraC_binding_2"/>
    <property type="match status" value="1"/>
</dbReference>
<feature type="domain" description="HTH araC/xylS-type" evidence="7">
    <location>
        <begin position="215"/>
        <end position="316"/>
    </location>
</feature>
<keyword evidence="3" id="KW-0238">DNA-binding</keyword>
<dbReference type="Proteomes" id="UP001148203">
    <property type="component" value="Unassembled WGS sequence"/>
</dbReference>
<dbReference type="PROSITE" id="PS00041">
    <property type="entry name" value="HTH_ARAC_FAMILY_1"/>
    <property type="match status" value="1"/>
</dbReference>
<comment type="function">
    <text evidence="6">Regulatory protein of the TOL plasmid xyl operons. XylS activates the xylXYZLTEGFJQKIH operon required for the degradation of toluene, m-xylene and p-xylene.</text>
</comment>
<evidence type="ECO:0000259" key="7">
    <source>
        <dbReference type="PROSITE" id="PS01124"/>
    </source>
</evidence>
<dbReference type="Pfam" id="PF12833">
    <property type="entry name" value="HTH_18"/>
    <property type="match status" value="1"/>
</dbReference>
<keyword evidence="2" id="KW-0805">Transcription regulation</keyword>
<evidence type="ECO:0000256" key="3">
    <source>
        <dbReference type="ARBA" id="ARBA00023125"/>
    </source>
</evidence>
<protein>
    <submittedName>
        <fullName evidence="8">AraC family transcriptional regulator</fullName>
    </submittedName>
</protein>
<dbReference type="SMART" id="SM00342">
    <property type="entry name" value="HTH_ARAC"/>
    <property type="match status" value="1"/>
</dbReference>
<name>A0ABT5NML7_9PSED</name>
<dbReference type="Gene3D" id="1.10.10.60">
    <property type="entry name" value="Homeodomain-like"/>
    <property type="match status" value="1"/>
</dbReference>
<dbReference type="PROSITE" id="PS01124">
    <property type="entry name" value="HTH_ARAC_FAMILY_2"/>
    <property type="match status" value="1"/>
</dbReference>
<reference evidence="8 9" key="1">
    <citation type="submission" date="2022-05" db="EMBL/GenBank/DDBJ databases">
        <title>Novel Pseudomonas spp. Isolated from a Rainbow Trout Aquaculture Facility.</title>
        <authorList>
            <person name="Testerman T."/>
            <person name="Graf J."/>
        </authorList>
    </citation>
    <scope>NUCLEOTIDE SEQUENCE [LARGE SCALE GENOMIC DNA]</scope>
    <source>
        <strain evidence="8 9">ID681</strain>
    </source>
</reference>